<reference evidence="2 3" key="1">
    <citation type="journal article" date="2015" name="Genome Biol. Evol.">
        <title>Comparative Genomics of a Bacterivorous Green Alga Reveals Evolutionary Causalities and Consequences of Phago-Mixotrophic Mode of Nutrition.</title>
        <authorList>
            <person name="Burns J.A."/>
            <person name="Paasch A."/>
            <person name="Narechania A."/>
            <person name="Kim E."/>
        </authorList>
    </citation>
    <scope>NUCLEOTIDE SEQUENCE [LARGE SCALE GENOMIC DNA]</scope>
    <source>
        <strain evidence="2 3">PLY_AMNH</strain>
    </source>
</reference>
<evidence type="ECO:0000313" key="2">
    <source>
        <dbReference type="EMBL" id="KAK3256974.1"/>
    </source>
</evidence>
<proteinExistence type="predicted"/>
<dbReference type="Pfam" id="PF07699">
    <property type="entry name" value="Ephrin_rec_like"/>
    <property type="match status" value="1"/>
</dbReference>
<dbReference type="InterPro" id="IPR009030">
    <property type="entry name" value="Growth_fac_rcpt_cys_sf"/>
</dbReference>
<dbReference type="Proteomes" id="UP001190700">
    <property type="component" value="Unassembled WGS sequence"/>
</dbReference>
<evidence type="ECO:0000313" key="3">
    <source>
        <dbReference type="Proteomes" id="UP001190700"/>
    </source>
</evidence>
<evidence type="ECO:0000259" key="1">
    <source>
        <dbReference type="Pfam" id="PF07699"/>
    </source>
</evidence>
<feature type="non-terminal residue" evidence="2">
    <location>
        <position position="1"/>
    </location>
</feature>
<dbReference type="SMART" id="SM01411">
    <property type="entry name" value="Ephrin_rec_like"/>
    <property type="match status" value="1"/>
</dbReference>
<dbReference type="EMBL" id="LGRX02021175">
    <property type="protein sequence ID" value="KAK3256974.1"/>
    <property type="molecule type" value="Genomic_DNA"/>
</dbReference>
<dbReference type="InterPro" id="IPR011641">
    <property type="entry name" value="Tyr-kin_ephrin_A/B_rcpt-like"/>
</dbReference>
<comment type="caution">
    <text evidence="2">The sequence shown here is derived from an EMBL/GenBank/DDBJ whole genome shotgun (WGS) entry which is preliminary data.</text>
</comment>
<gene>
    <name evidence="2" type="ORF">CYMTET_33920</name>
</gene>
<keyword evidence="3" id="KW-1185">Reference proteome</keyword>
<dbReference type="Gene3D" id="2.10.50.10">
    <property type="entry name" value="Tumor Necrosis Factor Receptor, subunit A, domain 2"/>
    <property type="match status" value="1"/>
</dbReference>
<name>A0AAE0FC68_9CHLO</name>
<dbReference type="SUPFAM" id="SSF57184">
    <property type="entry name" value="Growth factor receptor domain"/>
    <property type="match status" value="1"/>
</dbReference>
<protein>
    <recommendedName>
        <fullName evidence="1">Tyrosine-protein kinase ephrin type A/B receptor-like domain-containing protein</fullName>
    </recommendedName>
</protein>
<feature type="domain" description="Tyrosine-protein kinase ephrin type A/B receptor-like" evidence="1">
    <location>
        <begin position="41"/>
        <end position="90"/>
    </location>
</feature>
<dbReference type="AlphaFoldDB" id="A0AAE0FC68"/>
<organism evidence="2 3">
    <name type="scientific">Cymbomonas tetramitiformis</name>
    <dbReference type="NCBI Taxonomy" id="36881"/>
    <lineage>
        <taxon>Eukaryota</taxon>
        <taxon>Viridiplantae</taxon>
        <taxon>Chlorophyta</taxon>
        <taxon>Pyramimonadophyceae</taxon>
        <taxon>Pyramimonadales</taxon>
        <taxon>Pyramimonadaceae</taxon>
        <taxon>Cymbomonas</taxon>
    </lineage>
</organism>
<sequence>ADLLECIGESRYLVTNNWPDEAAHCRIIEAEADTVLYCDIGYYSEVIDQEQVCTPCSPGYYNDNYGRTECDPCPLSTYTDQSASLTCSKCMDKSAEYYQDEEGQASCKKCASFSEQKGNGSSADDCGCKAGYFFDAAGSCVKCHDGGICLGGWVVPYAQAGFWQSEDSQDLRFESCPMAEQGCLGGVYNESSGVVEAAAVCAETRLKEALISNQRTWRCEDATEGDVDQKLEDVAL</sequence>
<accession>A0AAE0FC68</accession>